<sequence>MTAAAVPDPYLVLGVTAEASDDDLDLAFRRLIRQLHPDTRPPAAPDPDTDQRLQDLLTAHATLRDPIQRATYDRTRREQTIRPDVATPRPRVASPPLTPDLRAGPVHWAPLPNPTLDGPAAAARGGQPKETRHGTPED</sequence>
<dbReference type="Gene3D" id="1.10.287.110">
    <property type="entry name" value="DnaJ domain"/>
    <property type="match status" value="1"/>
</dbReference>
<evidence type="ECO:0000313" key="4">
    <source>
        <dbReference type="EMBL" id="GAA1658014.1"/>
    </source>
</evidence>
<dbReference type="InterPro" id="IPR001623">
    <property type="entry name" value="DnaJ_domain"/>
</dbReference>
<dbReference type="PANTHER" id="PTHR43096:SF52">
    <property type="entry name" value="DNAJ HOMOLOG 1, MITOCHONDRIAL-RELATED"/>
    <property type="match status" value="1"/>
</dbReference>
<gene>
    <name evidence="4" type="ORF">GCM10009744_59000</name>
</gene>
<feature type="region of interest" description="Disordered" evidence="2">
    <location>
        <begin position="60"/>
        <end position="138"/>
    </location>
</feature>
<name>A0ABN2FS91_9ACTN</name>
<dbReference type="EMBL" id="BAAANE010000011">
    <property type="protein sequence ID" value="GAA1658014.1"/>
    <property type="molecule type" value="Genomic_DNA"/>
</dbReference>
<evidence type="ECO:0000256" key="2">
    <source>
        <dbReference type="SAM" id="MobiDB-lite"/>
    </source>
</evidence>
<reference evidence="4 5" key="1">
    <citation type="journal article" date="2019" name="Int. J. Syst. Evol. Microbiol.">
        <title>The Global Catalogue of Microorganisms (GCM) 10K type strain sequencing project: providing services to taxonomists for standard genome sequencing and annotation.</title>
        <authorList>
            <consortium name="The Broad Institute Genomics Platform"/>
            <consortium name="The Broad Institute Genome Sequencing Center for Infectious Disease"/>
            <person name="Wu L."/>
            <person name="Ma J."/>
        </authorList>
    </citation>
    <scope>NUCLEOTIDE SEQUENCE [LARGE SCALE GENOMIC DNA]</scope>
    <source>
        <strain evidence="4 5">JCM 14306</strain>
    </source>
</reference>
<comment type="caution">
    <text evidence="4">The sequence shown here is derived from an EMBL/GenBank/DDBJ whole genome shotgun (WGS) entry which is preliminary data.</text>
</comment>
<feature type="compositionally biased region" description="Basic and acidic residues" evidence="2">
    <location>
        <begin position="127"/>
        <end position="138"/>
    </location>
</feature>
<dbReference type="SUPFAM" id="SSF46565">
    <property type="entry name" value="Chaperone J-domain"/>
    <property type="match status" value="1"/>
</dbReference>
<dbReference type="PRINTS" id="PR00625">
    <property type="entry name" value="JDOMAIN"/>
</dbReference>
<feature type="compositionally biased region" description="Basic and acidic residues" evidence="2">
    <location>
        <begin position="62"/>
        <end position="81"/>
    </location>
</feature>
<dbReference type="PROSITE" id="PS50076">
    <property type="entry name" value="DNAJ_2"/>
    <property type="match status" value="1"/>
</dbReference>
<evidence type="ECO:0000256" key="1">
    <source>
        <dbReference type="ARBA" id="ARBA00023186"/>
    </source>
</evidence>
<keyword evidence="5" id="KW-1185">Reference proteome</keyword>
<evidence type="ECO:0000259" key="3">
    <source>
        <dbReference type="PROSITE" id="PS50076"/>
    </source>
</evidence>
<protein>
    <recommendedName>
        <fullName evidence="3">J domain-containing protein</fullName>
    </recommendedName>
</protein>
<dbReference type="Proteomes" id="UP001501319">
    <property type="component" value="Unassembled WGS sequence"/>
</dbReference>
<organism evidence="4 5">
    <name type="scientific">Kribbella alba</name>
    <dbReference type="NCBI Taxonomy" id="190197"/>
    <lineage>
        <taxon>Bacteria</taxon>
        <taxon>Bacillati</taxon>
        <taxon>Actinomycetota</taxon>
        <taxon>Actinomycetes</taxon>
        <taxon>Propionibacteriales</taxon>
        <taxon>Kribbellaceae</taxon>
        <taxon>Kribbella</taxon>
    </lineage>
</organism>
<dbReference type="SMART" id="SM00271">
    <property type="entry name" value="DnaJ"/>
    <property type="match status" value="1"/>
</dbReference>
<dbReference type="CDD" id="cd06257">
    <property type="entry name" value="DnaJ"/>
    <property type="match status" value="1"/>
</dbReference>
<feature type="domain" description="J" evidence="3">
    <location>
        <begin position="8"/>
        <end position="76"/>
    </location>
</feature>
<accession>A0ABN2FS91</accession>
<evidence type="ECO:0000313" key="5">
    <source>
        <dbReference type="Proteomes" id="UP001501319"/>
    </source>
</evidence>
<proteinExistence type="predicted"/>
<dbReference type="Pfam" id="PF00226">
    <property type="entry name" value="DnaJ"/>
    <property type="match status" value="1"/>
</dbReference>
<dbReference type="InterPro" id="IPR036869">
    <property type="entry name" value="J_dom_sf"/>
</dbReference>
<keyword evidence="1" id="KW-0143">Chaperone</keyword>
<dbReference type="RefSeq" id="WP_344115822.1">
    <property type="nucleotide sequence ID" value="NZ_BAAANE010000011.1"/>
</dbReference>
<dbReference type="PANTHER" id="PTHR43096">
    <property type="entry name" value="DNAJ HOMOLOG 1, MITOCHONDRIAL-RELATED"/>
    <property type="match status" value="1"/>
</dbReference>